<keyword evidence="3" id="KW-1009">Hearing</keyword>
<dbReference type="Proteomes" id="UP001497623">
    <property type="component" value="Unassembled WGS sequence"/>
</dbReference>
<evidence type="ECO:0000313" key="7">
    <source>
        <dbReference type="EMBL" id="CAL4113772.1"/>
    </source>
</evidence>
<dbReference type="PANTHER" id="PTHR24153">
    <property type="entry name" value="ESPIN"/>
    <property type="match status" value="1"/>
</dbReference>
<keyword evidence="2" id="KW-0677">Repeat</keyword>
<feature type="compositionally biased region" description="Basic and acidic residues" evidence="6">
    <location>
        <begin position="708"/>
        <end position="718"/>
    </location>
</feature>
<evidence type="ECO:0000256" key="2">
    <source>
        <dbReference type="ARBA" id="ARBA00022737"/>
    </source>
</evidence>
<dbReference type="PROSITE" id="PS50297">
    <property type="entry name" value="ANK_REP_REGION"/>
    <property type="match status" value="3"/>
</dbReference>
<feature type="repeat" description="ANK" evidence="5">
    <location>
        <begin position="276"/>
        <end position="308"/>
    </location>
</feature>
<evidence type="ECO:0000256" key="5">
    <source>
        <dbReference type="PROSITE-ProRule" id="PRU00023"/>
    </source>
</evidence>
<dbReference type="PANTHER" id="PTHR24153:SF8">
    <property type="entry name" value="FORKED, ISOFORM F"/>
    <property type="match status" value="1"/>
</dbReference>
<feature type="compositionally biased region" description="Pro residues" evidence="6">
    <location>
        <begin position="863"/>
        <end position="877"/>
    </location>
</feature>
<feature type="region of interest" description="Disordered" evidence="6">
    <location>
        <begin position="496"/>
        <end position="736"/>
    </location>
</feature>
<feature type="non-terminal residue" evidence="7">
    <location>
        <position position="1080"/>
    </location>
</feature>
<comment type="caution">
    <text evidence="7">The sequence shown here is derived from an EMBL/GenBank/DDBJ whole genome shotgun (WGS) entry which is preliminary data.</text>
</comment>
<evidence type="ECO:0000256" key="6">
    <source>
        <dbReference type="SAM" id="MobiDB-lite"/>
    </source>
</evidence>
<dbReference type="PRINTS" id="PR01415">
    <property type="entry name" value="ANKYRIN"/>
</dbReference>
<reference evidence="7 8" key="1">
    <citation type="submission" date="2024-05" db="EMBL/GenBank/DDBJ databases">
        <authorList>
            <person name="Wallberg A."/>
        </authorList>
    </citation>
    <scope>NUCLEOTIDE SEQUENCE [LARGE SCALE GENOMIC DNA]</scope>
</reference>
<dbReference type="SUPFAM" id="SSF48403">
    <property type="entry name" value="Ankyrin repeat"/>
    <property type="match status" value="1"/>
</dbReference>
<evidence type="ECO:0000256" key="4">
    <source>
        <dbReference type="ARBA" id="ARBA00023043"/>
    </source>
</evidence>
<feature type="compositionally biased region" description="Basic and acidic residues" evidence="6">
    <location>
        <begin position="530"/>
        <end position="555"/>
    </location>
</feature>
<feature type="compositionally biased region" description="Polar residues" evidence="6">
    <location>
        <begin position="879"/>
        <end position="903"/>
    </location>
</feature>
<comment type="subcellular location">
    <subcellularLocation>
        <location evidence="1">Cell projection</location>
        <location evidence="1">Stereocilium</location>
    </subcellularLocation>
</comment>
<keyword evidence="8" id="KW-1185">Reference proteome</keyword>
<evidence type="ECO:0000256" key="3">
    <source>
        <dbReference type="ARBA" id="ARBA00022740"/>
    </source>
</evidence>
<dbReference type="GO" id="GO:0005737">
    <property type="term" value="C:cytoplasm"/>
    <property type="evidence" value="ECO:0007669"/>
    <property type="project" value="TreeGrafter"/>
</dbReference>
<feature type="compositionally biased region" description="Polar residues" evidence="6">
    <location>
        <begin position="751"/>
        <end position="766"/>
    </location>
</feature>
<feature type="repeat" description="ANK" evidence="5">
    <location>
        <begin position="244"/>
        <end position="276"/>
    </location>
</feature>
<dbReference type="GO" id="GO:0051017">
    <property type="term" value="P:actin filament bundle assembly"/>
    <property type="evidence" value="ECO:0007669"/>
    <property type="project" value="TreeGrafter"/>
</dbReference>
<feature type="compositionally biased region" description="Pro residues" evidence="6">
    <location>
        <begin position="663"/>
        <end position="676"/>
    </location>
</feature>
<name>A0AAV2R5J0_MEGNR</name>
<protein>
    <recommendedName>
        <fullName evidence="9">Espin</fullName>
    </recommendedName>
</protein>
<feature type="compositionally biased region" description="Basic and acidic residues" evidence="6">
    <location>
        <begin position="1055"/>
        <end position="1064"/>
    </location>
</feature>
<feature type="repeat" description="ANK" evidence="5">
    <location>
        <begin position="210"/>
        <end position="243"/>
    </location>
</feature>
<feature type="compositionally biased region" description="Low complexity" evidence="6">
    <location>
        <begin position="819"/>
        <end position="842"/>
    </location>
</feature>
<feature type="compositionally biased region" description="Polar residues" evidence="6">
    <location>
        <begin position="809"/>
        <end position="818"/>
    </location>
</feature>
<keyword evidence="4 5" id="KW-0040">ANK repeat</keyword>
<evidence type="ECO:0008006" key="9">
    <source>
        <dbReference type="Google" id="ProtNLM"/>
    </source>
</evidence>
<feature type="compositionally biased region" description="Polar residues" evidence="6">
    <location>
        <begin position="622"/>
        <end position="658"/>
    </location>
</feature>
<evidence type="ECO:0000313" key="8">
    <source>
        <dbReference type="Proteomes" id="UP001497623"/>
    </source>
</evidence>
<dbReference type="PROSITE" id="PS50088">
    <property type="entry name" value="ANK_REPEAT"/>
    <property type="match status" value="3"/>
</dbReference>
<sequence>MTVTVKKKININDTKIMKFGTVNYPLNKKIFGSTHYGNTKKNIIALTFVEKFLTRKTYEMLCGSDQNVLLKHILQAQRVSHINPTIIASPAPRTNKDIHIVIANPNGQQKIGANKLLNSPEYSNRKEITPGEPGPSGQLNVSGWSFELTKVVLRSKAFHVLGFPKPTTSANAAMDNAVTPVYLAAQEGHLEVLQYLVGEANGRLDLPAKDGMAPIHASAQMGCLNCIKWMVLDQGVDLNVRDGDGATPLHFAASRGHVETVRWLLKKGAQIPLDKYGKSPINDAADNDHMEVLQMLVQHGSTPDYATDSDSADSGSHHNACTCHQTTRGNRKNSECSLSDSCASSCESDCHSSDSGVHHEPFYLHPPTPAEKEIEENKNNSFYNNPLNELKEASEKHSRSKKGSESSAKGDDDTDTEPFYLHKPEEVIYNRVQDLFGNQSVRNSIRQLESNSPRSCNENHYDLKETVYSVRNGYGKSYSGANLKKSSSRIDYETRQLPKIPSSSSPPPQSAAKVKADVHSSDDSVSLASGEEHHYEDIDPAEMARLRQLDSDRRKSGLQGSSRASQEEARQRRRLQGLDDLIAGVPPPDYDMSSSLLTDVSARPDVRTSGHATSIPPPPEFDNTNVGTSSSSNKRQLQTALSMPPTSNGSSSHQPLTRTTSAPAPPPPPPPMPSTPSPKSSPTSTPKASSSPDYSSISSRSSINSSEETLKKPSDVTRRNTGSLRGHKKLDRPMSLPLNVAEHYDQMLNEGVNSDNCQDGNYSPTKSRLAGGTSKNFIPPKFETNPEGGLIKPSEYLKSLGPRAGPSLPNLSLNNISENNTSDSTDGSSTSSGNTLSPTSGLPSIPESTEEDVGKSSIVGVGAPPPPPQPPAPPTPSPFNTLKNAIAASSSTNTIKANTANNSKTMLPTISVSDLKSVQLKKTEVKSMKSLPLPIRAGMSAVPAFSNQKNDVIAELKMSQDVGGVRALKTERAKEEEKITNLETDELKKVFAPDNFVPKEYDNAGNYIPEWKRQMLGRRAAEKAKKEAQEMLQKELEAKRLQSIPPWKRQLLARQEADGKRDGLSPRTQSPVRIALMTKQ</sequence>
<accession>A0AAV2R5J0</accession>
<feature type="region of interest" description="Disordered" evidence="6">
    <location>
        <begin position="749"/>
        <end position="903"/>
    </location>
</feature>
<evidence type="ECO:0000256" key="1">
    <source>
        <dbReference type="ARBA" id="ARBA00004645"/>
    </source>
</evidence>
<dbReference type="InterPro" id="IPR052420">
    <property type="entry name" value="Espin/Espin-like"/>
</dbReference>
<dbReference type="SMART" id="SM00248">
    <property type="entry name" value="ANK"/>
    <property type="match status" value="4"/>
</dbReference>
<feature type="region of interest" description="Disordered" evidence="6">
    <location>
        <begin position="392"/>
        <end position="422"/>
    </location>
</feature>
<dbReference type="GO" id="GO:0007605">
    <property type="term" value="P:sensory perception of sound"/>
    <property type="evidence" value="ECO:0007669"/>
    <property type="project" value="UniProtKB-KW"/>
</dbReference>
<dbReference type="InterPro" id="IPR036770">
    <property type="entry name" value="Ankyrin_rpt-contain_sf"/>
</dbReference>
<feature type="compositionally biased region" description="Low complexity" evidence="6">
    <location>
        <begin position="677"/>
        <end position="706"/>
    </location>
</feature>
<organism evidence="7 8">
    <name type="scientific">Meganyctiphanes norvegica</name>
    <name type="common">Northern krill</name>
    <name type="synonym">Thysanopoda norvegica</name>
    <dbReference type="NCBI Taxonomy" id="48144"/>
    <lineage>
        <taxon>Eukaryota</taxon>
        <taxon>Metazoa</taxon>
        <taxon>Ecdysozoa</taxon>
        <taxon>Arthropoda</taxon>
        <taxon>Crustacea</taxon>
        <taxon>Multicrustacea</taxon>
        <taxon>Malacostraca</taxon>
        <taxon>Eumalacostraca</taxon>
        <taxon>Eucarida</taxon>
        <taxon>Euphausiacea</taxon>
        <taxon>Euphausiidae</taxon>
        <taxon>Meganyctiphanes</taxon>
    </lineage>
</organism>
<dbReference type="Pfam" id="PF12796">
    <property type="entry name" value="Ank_2"/>
    <property type="match status" value="1"/>
</dbReference>
<dbReference type="Gene3D" id="1.25.40.20">
    <property type="entry name" value="Ankyrin repeat-containing domain"/>
    <property type="match status" value="1"/>
</dbReference>
<feature type="region of interest" description="Disordered" evidence="6">
    <location>
        <begin position="1055"/>
        <end position="1080"/>
    </location>
</feature>
<dbReference type="EMBL" id="CAXKWB010015424">
    <property type="protein sequence ID" value="CAL4113772.1"/>
    <property type="molecule type" value="Genomic_DNA"/>
</dbReference>
<dbReference type="GO" id="GO:0051015">
    <property type="term" value="F:actin filament binding"/>
    <property type="evidence" value="ECO:0007669"/>
    <property type="project" value="TreeGrafter"/>
</dbReference>
<dbReference type="AlphaFoldDB" id="A0AAV2R5J0"/>
<proteinExistence type="predicted"/>
<dbReference type="GO" id="GO:0032420">
    <property type="term" value="C:stereocilium"/>
    <property type="evidence" value="ECO:0007669"/>
    <property type="project" value="UniProtKB-SubCell"/>
</dbReference>
<gene>
    <name evidence="7" type="ORF">MNOR_LOCUS20191</name>
</gene>
<feature type="compositionally biased region" description="Basic and acidic residues" evidence="6">
    <location>
        <begin position="392"/>
        <end position="411"/>
    </location>
</feature>
<dbReference type="InterPro" id="IPR002110">
    <property type="entry name" value="Ankyrin_rpt"/>
</dbReference>